<accession>A0ABX2H6T1</accession>
<keyword evidence="1" id="KW-0472">Membrane</keyword>
<name>A0ABX2H6T1_9FIRM</name>
<evidence type="ECO:0000256" key="1">
    <source>
        <dbReference type="SAM" id="Phobius"/>
    </source>
</evidence>
<proteinExistence type="predicted"/>
<gene>
    <name evidence="2" type="ORF">G5B17_10140</name>
</gene>
<reference evidence="2 3" key="1">
    <citation type="journal article" date="2020" name="Cell Host Microbe">
        <title>Functional and Genomic Variation between Human-Derived Isolates of Lachnospiraceae Reveals Inter- and Intra-Species Diversity.</title>
        <authorList>
            <person name="Sorbara M.T."/>
            <person name="Littmann E.R."/>
            <person name="Fontana E."/>
            <person name="Moody T.U."/>
            <person name="Kohout C.E."/>
            <person name="Gjonbalaj M."/>
            <person name="Eaton V."/>
            <person name="Seok R."/>
            <person name="Leiner I.M."/>
            <person name="Pamer E.G."/>
        </authorList>
    </citation>
    <scope>NUCLEOTIDE SEQUENCE [LARGE SCALE GENOMIC DNA]</scope>
    <source>
        <strain evidence="2 3">MSK.17.74</strain>
    </source>
</reference>
<protein>
    <submittedName>
        <fullName evidence="2">Uncharacterized protein</fullName>
    </submittedName>
</protein>
<dbReference type="RefSeq" id="WP_148462668.1">
    <property type="nucleotide sequence ID" value="NZ_JAAITS010000026.1"/>
</dbReference>
<organism evidence="2 3">
    <name type="scientific">Blautia faecis</name>
    <dbReference type="NCBI Taxonomy" id="871665"/>
    <lineage>
        <taxon>Bacteria</taxon>
        <taxon>Bacillati</taxon>
        <taxon>Bacillota</taxon>
        <taxon>Clostridia</taxon>
        <taxon>Lachnospirales</taxon>
        <taxon>Lachnospiraceae</taxon>
        <taxon>Blautia</taxon>
    </lineage>
</organism>
<feature type="transmembrane region" description="Helical" evidence="1">
    <location>
        <begin position="36"/>
        <end position="57"/>
    </location>
</feature>
<sequence>MNIPKIADAIGYIDNELITATLEAPPKKRHNPVMKWMTAAACLTLFVIAGILIPHLLKNDATAESKYKYHVSKTERAIEWSWKYKTAAEKYPAIKLNGKQFTVKSQNPIHTDTLGDEIGSCIAEGLDLDTEKKYTETFEVWKIHGISEELMIAAGNEDGFYVYAADESTAPDTLGKLLELYGLSQNIELNYVTKCENYEEKEELLLDNDDEIWQILAGRSDAKLDNTSDFFERENRIYLAFTATSKTLGVYNRVIYISEDGYFATNILDYEYSYFIGKEAAGQIIRYVQKHSTETKSSSSVPTISGTVTEIGDGYMIVDNTALCRSPKAGKEYKVYTDDIRVKRWIESGEIKTGDLVAVEYEGEISGSCEVTGAYSIFTGTLEENDILTKE</sequence>
<keyword evidence="3" id="KW-1185">Reference proteome</keyword>
<evidence type="ECO:0000313" key="2">
    <source>
        <dbReference type="EMBL" id="NSG85789.1"/>
    </source>
</evidence>
<evidence type="ECO:0000313" key="3">
    <source>
        <dbReference type="Proteomes" id="UP001644719"/>
    </source>
</evidence>
<dbReference type="Proteomes" id="UP001644719">
    <property type="component" value="Unassembled WGS sequence"/>
</dbReference>
<comment type="caution">
    <text evidence="2">The sequence shown here is derived from an EMBL/GenBank/DDBJ whole genome shotgun (WGS) entry which is preliminary data.</text>
</comment>
<keyword evidence="1" id="KW-1133">Transmembrane helix</keyword>
<keyword evidence="1" id="KW-0812">Transmembrane</keyword>
<dbReference type="EMBL" id="JAAITS010000026">
    <property type="protein sequence ID" value="NSG85789.1"/>
    <property type="molecule type" value="Genomic_DNA"/>
</dbReference>